<proteinExistence type="predicted"/>
<dbReference type="InterPro" id="IPR044872">
    <property type="entry name" value="CcmK/CsoS1_BMC"/>
</dbReference>
<feature type="domain" description="BMC" evidence="1">
    <location>
        <begin position="6"/>
        <end position="88"/>
    </location>
</feature>
<organism evidence="2">
    <name type="scientific">marine sediment metagenome</name>
    <dbReference type="NCBI Taxonomy" id="412755"/>
    <lineage>
        <taxon>unclassified sequences</taxon>
        <taxon>metagenomes</taxon>
        <taxon>ecological metagenomes</taxon>
    </lineage>
</organism>
<dbReference type="InterPro" id="IPR050575">
    <property type="entry name" value="BMC_shell"/>
</dbReference>
<gene>
    <name evidence="2" type="ORF">LCGC14_0203770</name>
</gene>
<evidence type="ECO:0000259" key="1">
    <source>
        <dbReference type="PROSITE" id="PS51930"/>
    </source>
</evidence>
<dbReference type="PANTHER" id="PTHR33941:SF10">
    <property type="entry name" value="BACTERIAL MICROCOMPARTMENT SHELL PROTEIN EUTM"/>
    <property type="match status" value="1"/>
</dbReference>
<dbReference type="CDD" id="cd07053">
    <property type="entry name" value="BMC_PduT_repeat1"/>
    <property type="match status" value="1"/>
</dbReference>
<dbReference type="PROSITE" id="PS51930">
    <property type="entry name" value="BMC_2"/>
    <property type="match status" value="2"/>
</dbReference>
<dbReference type="Gene3D" id="3.30.70.1710">
    <property type="match status" value="2"/>
</dbReference>
<dbReference type="InterPro" id="IPR011238">
    <property type="entry name" value="Micro_shell_prot_PduT"/>
</dbReference>
<dbReference type="EMBL" id="LAZR01000091">
    <property type="protein sequence ID" value="KKN92849.1"/>
    <property type="molecule type" value="Genomic_DNA"/>
</dbReference>
<protein>
    <recommendedName>
        <fullName evidence="1">BMC domain-containing protein</fullName>
    </recommendedName>
</protein>
<dbReference type="InterPro" id="IPR000249">
    <property type="entry name" value="BMC_dom"/>
</dbReference>
<dbReference type="SMART" id="SM00877">
    <property type="entry name" value="BMC"/>
    <property type="match status" value="2"/>
</dbReference>
<dbReference type="PANTHER" id="PTHR33941">
    <property type="entry name" value="PROPANEDIOL UTILIZATION PROTEIN PDUA"/>
    <property type="match status" value="1"/>
</dbReference>
<dbReference type="SUPFAM" id="SSF143414">
    <property type="entry name" value="CcmK-like"/>
    <property type="match status" value="2"/>
</dbReference>
<dbReference type="PIRSF" id="PIRSF034834">
    <property type="entry name" value="PduT"/>
    <property type="match status" value="1"/>
</dbReference>
<evidence type="ECO:0000313" key="2">
    <source>
        <dbReference type="EMBL" id="KKN92849.1"/>
    </source>
</evidence>
<dbReference type="GO" id="GO:0031469">
    <property type="term" value="C:bacterial microcompartment"/>
    <property type="evidence" value="ECO:0007669"/>
    <property type="project" value="InterPro"/>
</dbReference>
<dbReference type="Pfam" id="PF00936">
    <property type="entry name" value="BMC"/>
    <property type="match status" value="2"/>
</dbReference>
<sequence length="186" mass="19169">MAEPRAIGAIELSSISLGYKVQDDMLKAASVDLLIARTICSGKYFIVIGGSVSDVTSSIETALRVTDDAIIDHVVIPNVHEDVFPALGQSVVVDDDNIGALGVVETFSGVSIVAAADAAAKAAKVTLFRIQVAMALGGKGYCLMTGDISDVQAAVAAAAAVARERGLLVGEVVIPRPSVELLAEYL</sequence>
<feature type="domain" description="BMC" evidence="1">
    <location>
        <begin position="100"/>
        <end position="186"/>
    </location>
</feature>
<dbReference type="InterPro" id="IPR037233">
    <property type="entry name" value="CcmK-like_sf"/>
</dbReference>
<name>A0A0F9UMG3_9ZZZZ</name>
<reference evidence="2" key="1">
    <citation type="journal article" date="2015" name="Nature">
        <title>Complex archaea that bridge the gap between prokaryotes and eukaryotes.</title>
        <authorList>
            <person name="Spang A."/>
            <person name="Saw J.H."/>
            <person name="Jorgensen S.L."/>
            <person name="Zaremba-Niedzwiedzka K."/>
            <person name="Martijn J."/>
            <person name="Lind A.E."/>
            <person name="van Eijk R."/>
            <person name="Schleper C."/>
            <person name="Guy L."/>
            <person name="Ettema T.J."/>
        </authorList>
    </citation>
    <scope>NUCLEOTIDE SEQUENCE</scope>
</reference>
<comment type="caution">
    <text evidence="2">The sequence shown here is derived from an EMBL/GenBank/DDBJ whole genome shotgun (WGS) entry which is preliminary data.</text>
</comment>
<dbReference type="AlphaFoldDB" id="A0A0F9UMG3"/>
<accession>A0A0F9UMG3</accession>